<dbReference type="AlphaFoldDB" id="A0A367LQD3"/>
<protein>
    <submittedName>
        <fullName evidence="1">Uncharacterized protein</fullName>
    </submittedName>
</protein>
<organism evidence="1 2">
    <name type="scientific">Ophiocordyceps polyrhachis-furcata BCC 54312</name>
    <dbReference type="NCBI Taxonomy" id="1330021"/>
    <lineage>
        <taxon>Eukaryota</taxon>
        <taxon>Fungi</taxon>
        <taxon>Dikarya</taxon>
        <taxon>Ascomycota</taxon>
        <taxon>Pezizomycotina</taxon>
        <taxon>Sordariomycetes</taxon>
        <taxon>Hypocreomycetidae</taxon>
        <taxon>Hypocreales</taxon>
        <taxon>Ophiocordycipitaceae</taxon>
        <taxon>Ophiocordyceps</taxon>
    </lineage>
</organism>
<name>A0A367LQD3_9HYPO</name>
<sequence>MTLGCSRRLKALGNFVFMSRPGANGRAAVSHAGDGMNSYSALGTTLDSSDPLLSREREEESKLC</sequence>
<dbReference type="Proteomes" id="UP000253664">
    <property type="component" value="Unassembled WGS sequence"/>
</dbReference>
<accession>A0A367LQD3</accession>
<dbReference type="EMBL" id="LKCN02000001">
    <property type="protein sequence ID" value="RCI16597.1"/>
    <property type="molecule type" value="Genomic_DNA"/>
</dbReference>
<keyword evidence="2" id="KW-1185">Reference proteome</keyword>
<evidence type="ECO:0000313" key="1">
    <source>
        <dbReference type="EMBL" id="RCI16597.1"/>
    </source>
</evidence>
<gene>
    <name evidence="1" type="ORF">L249_2954</name>
</gene>
<proteinExistence type="predicted"/>
<reference evidence="1 2" key="1">
    <citation type="journal article" date="2015" name="BMC Genomics">
        <title>Insights from the genome of Ophiocordyceps polyrhachis-furcata to pathogenicity and host specificity in insect fungi.</title>
        <authorList>
            <person name="Wichadakul D."/>
            <person name="Kobmoo N."/>
            <person name="Ingsriswang S."/>
            <person name="Tangphatsornruang S."/>
            <person name="Chantasingh D."/>
            <person name="Luangsa-ard J.J."/>
            <person name="Eurwilaichitr L."/>
        </authorList>
    </citation>
    <scope>NUCLEOTIDE SEQUENCE [LARGE SCALE GENOMIC DNA]</scope>
    <source>
        <strain evidence="1 2">BCC 54312</strain>
    </source>
</reference>
<comment type="caution">
    <text evidence="1">The sequence shown here is derived from an EMBL/GenBank/DDBJ whole genome shotgun (WGS) entry which is preliminary data.</text>
</comment>
<evidence type="ECO:0000313" key="2">
    <source>
        <dbReference type="Proteomes" id="UP000253664"/>
    </source>
</evidence>